<keyword evidence="10" id="KW-1185">Reference proteome</keyword>
<accession>A0A7J7JSW9</accession>
<evidence type="ECO:0000256" key="8">
    <source>
        <dbReference type="ARBA" id="ARBA00031934"/>
    </source>
</evidence>
<dbReference type="GO" id="GO:0006898">
    <property type="term" value="P:receptor-mediated endocytosis"/>
    <property type="evidence" value="ECO:0007669"/>
    <property type="project" value="TreeGrafter"/>
</dbReference>
<dbReference type="PANTHER" id="PTHR11247">
    <property type="entry name" value="PALMITOYL-PROTEIN THIOESTERASE/DOLICHYLDIPHOSPHATASE 1"/>
    <property type="match status" value="1"/>
</dbReference>
<evidence type="ECO:0000256" key="7">
    <source>
        <dbReference type="ARBA" id="ARBA00023180"/>
    </source>
</evidence>
<dbReference type="Pfam" id="PF02089">
    <property type="entry name" value="Palm_thioest"/>
    <property type="match status" value="1"/>
</dbReference>
<dbReference type="GO" id="GO:0005764">
    <property type="term" value="C:lysosome"/>
    <property type="evidence" value="ECO:0007669"/>
    <property type="project" value="TreeGrafter"/>
</dbReference>
<sequence length="166" mass="19168">MIAGVYGFPRCPGDNATLCDWARKLLNLGAYVSIVQDNLVQAEYWNDPLNQEEYKEASVFLADINNENKKNQTYKINLQTLKNFVMIKFTEDTMVQPKDSEWFGKYEDGSTEKVLSLFETDLYKEDWLGLQAMNATGRLHFLATVGDHLQVDEDWLIKNVIDVFLK</sequence>
<evidence type="ECO:0000256" key="3">
    <source>
        <dbReference type="ARBA" id="ARBA00014212"/>
    </source>
</evidence>
<dbReference type="OrthoDB" id="10263094at2759"/>
<gene>
    <name evidence="9" type="ORF">EB796_012249</name>
</gene>
<evidence type="ECO:0000256" key="5">
    <source>
        <dbReference type="ARBA" id="ARBA00022801"/>
    </source>
</evidence>
<keyword evidence="4" id="KW-0732">Signal</keyword>
<evidence type="ECO:0000256" key="1">
    <source>
        <dbReference type="ARBA" id="ARBA00010758"/>
    </source>
</evidence>
<dbReference type="PANTHER" id="PTHR11247:SF8">
    <property type="entry name" value="PALMITOYL-PROTEIN THIOESTERASE 1"/>
    <property type="match status" value="1"/>
</dbReference>
<name>A0A7J7JSW9_BUGNE</name>
<reference evidence="9" key="1">
    <citation type="submission" date="2020-06" db="EMBL/GenBank/DDBJ databases">
        <title>Draft genome of Bugula neritina, a colonial animal packing powerful symbionts and potential medicines.</title>
        <authorList>
            <person name="Rayko M."/>
        </authorList>
    </citation>
    <scope>NUCLEOTIDE SEQUENCE [LARGE SCALE GENOMIC DNA]</scope>
    <source>
        <strain evidence="9">Kwan_BN1</strain>
    </source>
</reference>
<dbReference type="Proteomes" id="UP000593567">
    <property type="component" value="Unassembled WGS sequence"/>
</dbReference>
<dbReference type="PRINTS" id="PR00414">
    <property type="entry name" value="PPTHIESTRASE"/>
</dbReference>
<dbReference type="EMBL" id="VXIV02001815">
    <property type="protein sequence ID" value="KAF6029449.1"/>
    <property type="molecule type" value="Genomic_DNA"/>
</dbReference>
<comment type="caution">
    <text evidence="9">The sequence shown here is derived from an EMBL/GenBank/DDBJ whole genome shotgun (WGS) entry which is preliminary data.</text>
</comment>
<dbReference type="GO" id="GO:0008474">
    <property type="term" value="F:palmitoyl-(protein) hydrolase activity"/>
    <property type="evidence" value="ECO:0007669"/>
    <property type="project" value="UniProtKB-EC"/>
</dbReference>
<keyword evidence="6" id="KW-1015">Disulfide bond</keyword>
<dbReference type="Gene3D" id="3.40.50.1820">
    <property type="entry name" value="alpha/beta hydrolase"/>
    <property type="match status" value="1"/>
</dbReference>
<evidence type="ECO:0000313" key="9">
    <source>
        <dbReference type="EMBL" id="KAF6029449.1"/>
    </source>
</evidence>
<protein>
    <recommendedName>
        <fullName evidence="3">Palmitoyl-protein thioesterase 1</fullName>
        <ecNumber evidence="2">3.1.2.22</ecNumber>
    </recommendedName>
    <alternativeName>
        <fullName evidence="8">Palmitoyl-protein hydrolase 1</fullName>
    </alternativeName>
</protein>
<comment type="similarity">
    <text evidence="1">Belongs to the palmitoyl-protein thioesterase family.</text>
</comment>
<evidence type="ECO:0000256" key="2">
    <source>
        <dbReference type="ARBA" id="ARBA00012423"/>
    </source>
</evidence>
<dbReference type="InterPro" id="IPR002472">
    <property type="entry name" value="Palm_thioest"/>
</dbReference>
<dbReference type="AlphaFoldDB" id="A0A7J7JSW9"/>
<dbReference type="InterPro" id="IPR029058">
    <property type="entry name" value="AB_hydrolase_fold"/>
</dbReference>
<organism evidence="9 10">
    <name type="scientific">Bugula neritina</name>
    <name type="common">Brown bryozoan</name>
    <name type="synonym">Sertularia neritina</name>
    <dbReference type="NCBI Taxonomy" id="10212"/>
    <lineage>
        <taxon>Eukaryota</taxon>
        <taxon>Metazoa</taxon>
        <taxon>Spiralia</taxon>
        <taxon>Lophotrochozoa</taxon>
        <taxon>Bryozoa</taxon>
        <taxon>Gymnolaemata</taxon>
        <taxon>Cheilostomatida</taxon>
        <taxon>Flustrina</taxon>
        <taxon>Buguloidea</taxon>
        <taxon>Bugulidae</taxon>
        <taxon>Bugula</taxon>
    </lineage>
</organism>
<keyword evidence="5" id="KW-0378">Hydrolase</keyword>
<evidence type="ECO:0000256" key="6">
    <source>
        <dbReference type="ARBA" id="ARBA00023157"/>
    </source>
</evidence>
<evidence type="ECO:0000313" key="10">
    <source>
        <dbReference type="Proteomes" id="UP000593567"/>
    </source>
</evidence>
<dbReference type="EC" id="3.1.2.22" evidence="2"/>
<keyword evidence="7" id="KW-0325">Glycoprotein</keyword>
<proteinExistence type="inferred from homology"/>
<evidence type="ECO:0000256" key="4">
    <source>
        <dbReference type="ARBA" id="ARBA00022729"/>
    </source>
</evidence>
<dbReference type="SUPFAM" id="SSF53474">
    <property type="entry name" value="alpha/beta-Hydrolases"/>
    <property type="match status" value="1"/>
</dbReference>